<dbReference type="InterPro" id="IPR051051">
    <property type="entry name" value="E3_ubiq-ligase_TRIM/RNF"/>
</dbReference>
<dbReference type="PROSITE" id="PS00518">
    <property type="entry name" value="ZF_RING_1"/>
    <property type="match status" value="1"/>
</dbReference>
<name>A0AAD7DZL3_9AGAR</name>
<keyword evidence="3" id="KW-0862">Zinc</keyword>
<dbReference type="InterPro" id="IPR017907">
    <property type="entry name" value="Znf_RING_CS"/>
</dbReference>
<dbReference type="SUPFAM" id="SSF57850">
    <property type="entry name" value="RING/U-box"/>
    <property type="match status" value="1"/>
</dbReference>
<keyword evidence="2 4" id="KW-0863">Zinc-finger</keyword>
<feature type="region of interest" description="Disordered" evidence="5">
    <location>
        <begin position="81"/>
        <end position="105"/>
    </location>
</feature>
<dbReference type="Proteomes" id="UP001215598">
    <property type="component" value="Unassembled WGS sequence"/>
</dbReference>
<dbReference type="InterPro" id="IPR001841">
    <property type="entry name" value="Znf_RING"/>
</dbReference>
<dbReference type="InterPro" id="IPR027370">
    <property type="entry name" value="Znf-RING_euk"/>
</dbReference>
<dbReference type="PANTHER" id="PTHR25465">
    <property type="entry name" value="B-BOX DOMAIN CONTAINING"/>
    <property type="match status" value="1"/>
</dbReference>
<evidence type="ECO:0000259" key="6">
    <source>
        <dbReference type="PROSITE" id="PS50089"/>
    </source>
</evidence>
<evidence type="ECO:0000256" key="1">
    <source>
        <dbReference type="ARBA" id="ARBA00022723"/>
    </source>
</evidence>
<dbReference type="SMART" id="SM00184">
    <property type="entry name" value="RING"/>
    <property type="match status" value="1"/>
</dbReference>
<protein>
    <recommendedName>
        <fullName evidence="6">RING-type domain-containing protein</fullName>
    </recommendedName>
</protein>
<evidence type="ECO:0000313" key="7">
    <source>
        <dbReference type="EMBL" id="KAJ7703447.1"/>
    </source>
</evidence>
<evidence type="ECO:0000256" key="4">
    <source>
        <dbReference type="PROSITE-ProRule" id="PRU00175"/>
    </source>
</evidence>
<feature type="compositionally biased region" description="Low complexity" evidence="5">
    <location>
        <begin position="86"/>
        <end position="105"/>
    </location>
</feature>
<dbReference type="GO" id="GO:0008270">
    <property type="term" value="F:zinc ion binding"/>
    <property type="evidence" value="ECO:0007669"/>
    <property type="project" value="UniProtKB-KW"/>
</dbReference>
<dbReference type="Gene3D" id="3.30.40.10">
    <property type="entry name" value="Zinc/RING finger domain, C3HC4 (zinc finger)"/>
    <property type="match status" value="1"/>
</dbReference>
<dbReference type="Pfam" id="PF13445">
    <property type="entry name" value="zf-RING_UBOX"/>
    <property type="match status" value="1"/>
</dbReference>
<evidence type="ECO:0000256" key="2">
    <source>
        <dbReference type="ARBA" id="ARBA00022771"/>
    </source>
</evidence>
<evidence type="ECO:0000313" key="8">
    <source>
        <dbReference type="Proteomes" id="UP001215598"/>
    </source>
</evidence>
<evidence type="ECO:0000256" key="3">
    <source>
        <dbReference type="ARBA" id="ARBA00022833"/>
    </source>
</evidence>
<accession>A0AAD7DZL3</accession>
<reference evidence="7" key="1">
    <citation type="submission" date="2023-03" db="EMBL/GenBank/DDBJ databases">
        <title>Massive genome expansion in bonnet fungi (Mycena s.s.) driven by repeated elements and novel gene families across ecological guilds.</title>
        <authorList>
            <consortium name="Lawrence Berkeley National Laboratory"/>
            <person name="Harder C.B."/>
            <person name="Miyauchi S."/>
            <person name="Viragh M."/>
            <person name="Kuo A."/>
            <person name="Thoen E."/>
            <person name="Andreopoulos B."/>
            <person name="Lu D."/>
            <person name="Skrede I."/>
            <person name="Drula E."/>
            <person name="Henrissat B."/>
            <person name="Morin E."/>
            <person name="Kohler A."/>
            <person name="Barry K."/>
            <person name="LaButti K."/>
            <person name="Morin E."/>
            <person name="Salamov A."/>
            <person name="Lipzen A."/>
            <person name="Mereny Z."/>
            <person name="Hegedus B."/>
            <person name="Baldrian P."/>
            <person name="Stursova M."/>
            <person name="Weitz H."/>
            <person name="Taylor A."/>
            <person name="Grigoriev I.V."/>
            <person name="Nagy L.G."/>
            <person name="Martin F."/>
            <person name="Kauserud H."/>
        </authorList>
    </citation>
    <scope>NUCLEOTIDE SEQUENCE</scope>
    <source>
        <strain evidence="7">CBHHK182m</strain>
    </source>
</reference>
<dbReference type="PANTHER" id="PTHR25465:SF14">
    <property type="entry name" value="E3 UBIQUITIN-PROTEIN LIGASE TRIM65"/>
    <property type="match status" value="1"/>
</dbReference>
<proteinExistence type="predicted"/>
<feature type="domain" description="RING-type" evidence="6">
    <location>
        <begin position="4"/>
        <end position="48"/>
    </location>
</feature>
<keyword evidence="1" id="KW-0479">Metal-binding</keyword>
<comment type="caution">
    <text evidence="7">The sequence shown here is derived from an EMBL/GenBank/DDBJ whole genome shotgun (WGS) entry which is preliminary data.</text>
</comment>
<dbReference type="PROSITE" id="PS50089">
    <property type="entry name" value="ZF_RING_2"/>
    <property type="match status" value="1"/>
</dbReference>
<evidence type="ECO:0000256" key="5">
    <source>
        <dbReference type="SAM" id="MobiDB-lite"/>
    </source>
</evidence>
<gene>
    <name evidence="7" type="ORF">B0H16DRAFT_1440152</name>
</gene>
<sequence length="292" mass="32371">MANCSICLEGYTNPVSLPCGHVFCLKCIRQMVDSVKSRPTNHFCPTCRAAYSLLTVDPKLVPPYLRPHILPPIRRVFIDDAPPSPSTASGSSSTSAPPASGSASTSTDSQLALALAEISTLRRHCATWRQRAESHAMGNNALLGLARAAKDCALRMRAERDAERSQCVLLKRKLTCVFSMHVHYLIADVVLQAGIRVRVRGAGKGRVQTPTTPRRPPRLPHANAMQTRRALLRQPRRRRCEPLWAPDKETENESHSSVRIGGWRCGRGRSFEFGEGWWRGRFGEAEHSEASE</sequence>
<dbReference type="InterPro" id="IPR013083">
    <property type="entry name" value="Znf_RING/FYVE/PHD"/>
</dbReference>
<dbReference type="EMBL" id="JARKIB010000501">
    <property type="protein sequence ID" value="KAJ7703447.1"/>
    <property type="molecule type" value="Genomic_DNA"/>
</dbReference>
<organism evidence="7 8">
    <name type="scientific">Mycena metata</name>
    <dbReference type="NCBI Taxonomy" id="1033252"/>
    <lineage>
        <taxon>Eukaryota</taxon>
        <taxon>Fungi</taxon>
        <taxon>Dikarya</taxon>
        <taxon>Basidiomycota</taxon>
        <taxon>Agaricomycotina</taxon>
        <taxon>Agaricomycetes</taxon>
        <taxon>Agaricomycetidae</taxon>
        <taxon>Agaricales</taxon>
        <taxon>Marasmiineae</taxon>
        <taxon>Mycenaceae</taxon>
        <taxon>Mycena</taxon>
    </lineage>
</organism>
<keyword evidence="8" id="KW-1185">Reference proteome</keyword>
<dbReference type="AlphaFoldDB" id="A0AAD7DZL3"/>